<feature type="domain" description="Ig-like" evidence="8">
    <location>
        <begin position="257"/>
        <end position="353"/>
    </location>
</feature>
<keyword evidence="2 6" id="KW-0472">Membrane</keyword>
<gene>
    <name evidence="9 11 12" type="ORF">SRAE_2000467400</name>
</gene>
<reference evidence="11" key="2">
    <citation type="submission" date="2020-12" db="UniProtKB">
        <authorList>
            <consortium name="WormBaseParasite"/>
        </authorList>
    </citation>
    <scope>IDENTIFICATION</scope>
</reference>
<name>A0A090LJM8_STRRB</name>
<evidence type="ECO:0000256" key="3">
    <source>
        <dbReference type="ARBA" id="ARBA00023157"/>
    </source>
</evidence>
<dbReference type="WormBase" id="SRAE_2000467400">
    <property type="protein sequence ID" value="SRP00751"/>
    <property type="gene ID" value="WBGene00264910"/>
</dbReference>
<evidence type="ECO:0000256" key="4">
    <source>
        <dbReference type="ARBA" id="ARBA00023180"/>
    </source>
</evidence>
<organism evidence="9">
    <name type="scientific">Strongyloides ratti</name>
    <name type="common">Parasitic roundworm</name>
    <dbReference type="NCBI Taxonomy" id="34506"/>
    <lineage>
        <taxon>Eukaryota</taxon>
        <taxon>Metazoa</taxon>
        <taxon>Ecdysozoa</taxon>
        <taxon>Nematoda</taxon>
        <taxon>Chromadorea</taxon>
        <taxon>Rhabditida</taxon>
        <taxon>Tylenchina</taxon>
        <taxon>Panagrolaimomorpha</taxon>
        <taxon>Strongyloidoidea</taxon>
        <taxon>Strongyloididae</taxon>
        <taxon>Strongyloides</taxon>
    </lineage>
</organism>
<evidence type="ECO:0000256" key="1">
    <source>
        <dbReference type="ARBA" id="ARBA00004479"/>
    </source>
</evidence>
<dbReference type="GO" id="GO:0050839">
    <property type="term" value="F:cell adhesion molecule binding"/>
    <property type="evidence" value="ECO:0007669"/>
    <property type="project" value="TreeGrafter"/>
</dbReference>
<dbReference type="AlphaFoldDB" id="A0A090LJM8"/>
<keyword evidence="3" id="KW-1015">Disulfide bond</keyword>
<protein>
    <submittedName>
        <fullName evidence="9 11">Immunoglobulin-like domain and Immunoglobulin-like fold domain-containing protein</fullName>
    </submittedName>
</protein>
<dbReference type="PROSITE" id="PS50835">
    <property type="entry name" value="IG_LIKE"/>
    <property type="match status" value="2"/>
</dbReference>
<dbReference type="GO" id="GO:0005911">
    <property type="term" value="C:cell-cell junction"/>
    <property type="evidence" value="ECO:0007669"/>
    <property type="project" value="TreeGrafter"/>
</dbReference>
<keyword evidence="5" id="KW-0393">Immunoglobulin domain</keyword>
<evidence type="ECO:0000256" key="2">
    <source>
        <dbReference type="ARBA" id="ARBA00023136"/>
    </source>
</evidence>
<dbReference type="SUPFAM" id="SSF48726">
    <property type="entry name" value="Immunoglobulin"/>
    <property type="match status" value="2"/>
</dbReference>
<evidence type="ECO:0000313" key="10">
    <source>
        <dbReference type="Proteomes" id="UP000035682"/>
    </source>
</evidence>
<dbReference type="GeneID" id="36382403"/>
<proteinExistence type="predicted"/>
<dbReference type="OMA" id="INIICHG"/>
<feature type="chain" id="PRO_5015030898" evidence="7">
    <location>
        <begin position="19"/>
        <end position="615"/>
    </location>
</feature>
<accession>A0A090LJM8</accession>
<feature type="signal peptide" evidence="7">
    <location>
        <begin position="1"/>
        <end position="18"/>
    </location>
</feature>
<feature type="transmembrane region" description="Helical" evidence="6">
    <location>
        <begin position="505"/>
        <end position="528"/>
    </location>
</feature>
<reference evidence="9 10" key="1">
    <citation type="submission" date="2014-09" db="EMBL/GenBank/DDBJ databases">
        <authorList>
            <person name="Martin A.A."/>
        </authorList>
    </citation>
    <scope>NUCLEOTIDE SEQUENCE</scope>
    <source>
        <strain evidence="10">ED321</strain>
        <strain evidence="9">ED321 Heterogonic</strain>
    </source>
</reference>
<dbReference type="RefSeq" id="XP_024509231.1">
    <property type="nucleotide sequence ID" value="XM_024643575.1"/>
</dbReference>
<evidence type="ECO:0000259" key="8">
    <source>
        <dbReference type="PROSITE" id="PS50835"/>
    </source>
</evidence>
<dbReference type="PANTHER" id="PTHR11640:SF154">
    <property type="entry name" value="IRREGULAR CHIASM C-ROUGHEST PROTEIN-LIKE PROTEIN"/>
    <property type="match status" value="1"/>
</dbReference>
<dbReference type="STRING" id="34506.A0A090LJM8"/>
<keyword evidence="7" id="KW-0732">Signal</keyword>
<keyword evidence="4" id="KW-0325">Glycoprotein</keyword>
<dbReference type="GO" id="GO:0098609">
    <property type="term" value="P:cell-cell adhesion"/>
    <property type="evidence" value="ECO:0007669"/>
    <property type="project" value="TreeGrafter"/>
</dbReference>
<dbReference type="InterPro" id="IPR007110">
    <property type="entry name" value="Ig-like_dom"/>
</dbReference>
<sequence>MLILQLIIFTILTTNICTQSINSSTNLKIKITKQPFLASNIKQLKEVNWTMLGKTSSETIYCISNNPLIKLNFVCPECIEKNFTDITNILTSAEDLTKMSGFPTIVLQNVPAKANWTGINIICHGKLNNKIFQSSPVKIVVQYIRQPYIVDKNNMKPNLNSNQGYIFYVNCLKSYNGKCQEFSKENNILKCLVEAHPKPTSFKWYKNGIEMSENGSKIEINTEMIGQSIQCGVNNGLHRENIMLESQAIQIFPLITPKIIKNNFKDLKNSKLYQPDNRINMKENIILNCDFEGNPKPQIFWKHRKVNGEIIDAPCLEDNDNNENVININNAIRVKSSCKIHASNYSSSGKYWCNGCFKSLNNSLECYPNLNDTLDNYFEMNIQGPPVASIPNFTIEMVNNNNNNVNVKLYYCSNPKPLLKKEVTFVIDQQIIEEGERWNNLEFLKIEHDNITPDCFIANLIIYSIKTFDKEKKIKLIVQNTFGKIDINIPNDFTFNGKNIITSSIWFTNGIVFFILLLIIIPVVLINIKKYILKLKKSKDNEKNKFNNCDKENENKIKNTLQGDIKDQNCIESSTSNSLNLPMIDDTLIYNDYADFKVYGTLKKQSIYFSQEAFV</sequence>
<keyword evidence="6" id="KW-0812">Transmembrane</keyword>
<dbReference type="CTD" id="36382403"/>
<evidence type="ECO:0000313" key="11">
    <source>
        <dbReference type="WBParaSite" id="SRAE_2000467400.1"/>
    </source>
</evidence>
<evidence type="ECO:0000313" key="9">
    <source>
        <dbReference type="EMBL" id="CEF70032.1"/>
    </source>
</evidence>
<comment type="subcellular location">
    <subcellularLocation>
        <location evidence="1">Membrane</location>
        <topology evidence="1">Single-pass type I membrane protein</topology>
    </subcellularLocation>
</comment>
<evidence type="ECO:0000256" key="5">
    <source>
        <dbReference type="ARBA" id="ARBA00023319"/>
    </source>
</evidence>
<dbReference type="OrthoDB" id="6107927at2759"/>
<dbReference type="GO" id="GO:0005886">
    <property type="term" value="C:plasma membrane"/>
    <property type="evidence" value="ECO:0007669"/>
    <property type="project" value="TreeGrafter"/>
</dbReference>
<evidence type="ECO:0000256" key="6">
    <source>
        <dbReference type="SAM" id="Phobius"/>
    </source>
</evidence>
<keyword evidence="6" id="KW-1133">Transmembrane helix</keyword>
<feature type="domain" description="Ig-like" evidence="8">
    <location>
        <begin position="157"/>
        <end position="250"/>
    </location>
</feature>
<dbReference type="WBParaSite" id="SRAE_2000467400.1">
    <property type="protein sequence ID" value="SRAE_2000467400.1"/>
    <property type="gene ID" value="WBGene00264910"/>
</dbReference>
<dbReference type="Proteomes" id="UP000035682">
    <property type="component" value="Unplaced"/>
</dbReference>
<dbReference type="Gene3D" id="2.60.40.10">
    <property type="entry name" value="Immunoglobulins"/>
    <property type="match status" value="2"/>
</dbReference>
<dbReference type="EMBL" id="LN609529">
    <property type="protein sequence ID" value="CEF70032.1"/>
    <property type="molecule type" value="Genomic_DNA"/>
</dbReference>
<evidence type="ECO:0000313" key="12">
    <source>
        <dbReference type="WormBase" id="SRAE_2000467400"/>
    </source>
</evidence>
<evidence type="ECO:0000256" key="7">
    <source>
        <dbReference type="SAM" id="SignalP"/>
    </source>
</evidence>
<dbReference type="PANTHER" id="PTHR11640">
    <property type="entry name" value="NEPHRIN"/>
    <property type="match status" value="1"/>
</dbReference>
<dbReference type="InterPro" id="IPR013783">
    <property type="entry name" value="Ig-like_fold"/>
</dbReference>
<dbReference type="InterPro" id="IPR051275">
    <property type="entry name" value="Cell_adhesion_signaling"/>
</dbReference>
<dbReference type="InterPro" id="IPR036179">
    <property type="entry name" value="Ig-like_dom_sf"/>
</dbReference>
<keyword evidence="10" id="KW-1185">Reference proteome</keyword>